<keyword evidence="5 9" id="KW-0472">Membrane</keyword>
<dbReference type="AlphaFoldDB" id="A0A1M4X1K0"/>
<dbReference type="InterPro" id="IPR003660">
    <property type="entry name" value="HAMP_dom"/>
</dbReference>
<dbReference type="STRING" id="1123404.SAMN02745784_02061"/>
<organism evidence="12 13">
    <name type="scientific">Tissierella praeacuta DSM 18095</name>
    <dbReference type="NCBI Taxonomy" id="1123404"/>
    <lineage>
        <taxon>Bacteria</taxon>
        <taxon>Bacillati</taxon>
        <taxon>Bacillota</taxon>
        <taxon>Tissierellia</taxon>
        <taxon>Tissierellales</taxon>
        <taxon>Tissierellaceae</taxon>
        <taxon>Tissierella</taxon>
    </lineage>
</organism>
<keyword evidence="3 9" id="KW-0812">Transmembrane</keyword>
<evidence type="ECO:0000259" key="11">
    <source>
        <dbReference type="PROSITE" id="PS50885"/>
    </source>
</evidence>
<proteinExistence type="inferred from homology"/>
<evidence type="ECO:0000256" key="7">
    <source>
        <dbReference type="ARBA" id="ARBA00029447"/>
    </source>
</evidence>
<dbReference type="Gene3D" id="3.30.450.20">
    <property type="entry name" value="PAS domain"/>
    <property type="match status" value="1"/>
</dbReference>
<dbReference type="InterPro" id="IPR029151">
    <property type="entry name" value="Sensor-like_sf"/>
</dbReference>
<dbReference type="InterPro" id="IPR033463">
    <property type="entry name" value="sCache_3"/>
</dbReference>
<gene>
    <name evidence="12" type="ORF">SAMN02745784_02061</name>
</gene>
<keyword evidence="13" id="KW-1185">Reference proteome</keyword>
<evidence type="ECO:0000256" key="1">
    <source>
        <dbReference type="ARBA" id="ARBA00004651"/>
    </source>
</evidence>
<evidence type="ECO:0000259" key="10">
    <source>
        <dbReference type="PROSITE" id="PS50111"/>
    </source>
</evidence>
<evidence type="ECO:0000256" key="8">
    <source>
        <dbReference type="PROSITE-ProRule" id="PRU00284"/>
    </source>
</evidence>
<evidence type="ECO:0000256" key="9">
    <source>
        <dbReference type="SAM" id="Phobius"/>
    </source>
</evidence>
<evidence type="ECO:0000256" key="4">
    <source>
        <dbReference type="ARBA" id="ARBA00022989"/>
    </source>
</evidence>
<dbReference type="GeneID" id="90994061"/>
<accession>A0A1M4X1K0</accession>
<dbReference type="Gene3D" id="6.10.340.10">
    <property type="match status" value="1"/>
</dbReference>
<dbReference type="SUPFAM" id="SSF58104">
    <property type="entry name" value="Methyl-accepting chemotaxis protein (MCP) signaling domain"/>
    <property type="match status" value="1"/>
</dbReference>
<keyword evidence="4 9" id="KW-1133">Transmembrane helix</keyword>
<dbReference type="Pfam" id="PF00015">
    <property type="entry name" value="MCPsignal"/>
    <property type="match status" value="1"/>
</dbReference>
<dbReference type="GO" id="GO:0005886">
    <property type="term" value="C:plasma membrane"/>
    <property type="evidence" value="ECO:0007669"/>
    <property type="project" value="UniProtKB-SubCell"/>
</dbReference>
<sequence>MNNLKNKKTGTIKFKLIVVPLVLVFITVLSIALASSYLFKQSLLNAKKQSGFELVDQVINRINDNSNAILTINQILEENMRAAANTTIKNQGNLSNELLDSIVENSTIDAIYWYDNNMEIIYSTVRGDIGWIVPEEHPLTKFMKSNDTEVMEAIRQDNASENGDYFKFGAVKAKNGEFVQVAILANKIQELTTKYEYQNLVENLSHRDNVIYAEFIDSNSTIVAHSNKDMITTKETDNNIVAAITNQEKYSALYDNKGNKVYEVLVPVNLDDKYIGSLKVAFSMDETFKAINRNIYNITLIGLLLFVVLGFILLSISKGIAKSLYITKEHLNIMTSGDFTVHIPDDYLKQKDEFGEIANAIKSLQIFIRNTTENIGNSAKMLKSASEKLTSASKESTIASEEIANTIQEIAKGANEQANDTEQGAISINVLGDLVEKNQEFIEKLNTSTKKANSLKDEGIEAIKKLVTSTKMNQDSVKEINEIIINTNKSAEKIETASHMIQSIAEQTNLLALNAAIEAARAGDAGRGFAVVAEEVRKLAESSNEFTKEIVTIIKELTTKTEYAVDNIKKVEECTESQVTNVEIANKKFGGIASAIENMKVSIDNVNNSAAQMQIKKEEIITIISNLSAISEENAAGTEETSAAVEEQMASMLEIENSCEFLLELSEEMYKSISKLKY</sequence>
<dbReference type="GO" id="GO:0007165">
    <property type="term" value="P:signal transduction"/>
    <property type="evidence" value="ECO:0007669"/>
    <property type="project" value="UniProtKB-KW"/>
</dbReference>
<evidence type="ECO:0000256" key="6">
    <source>
        <dbReference type="ARBA" id="ARBA00023224"/>
    </source>
</evidence>
<comment type="similarity">
    <text evidence="7">Belongs to the methyl-accepting chemotaxis (MCP) protein family.</text>
</comment>
<dbReference type="PROSITE" id="PS50885">
    <property type="entry name" value="HAMP"/>
    <property type="match status" value="1"/>
</dbReference>
<evidence type="ECO:0000313" key="12">
    <source>
        <dbReference type="EMBL" id="SHE87082.1"/>
    </source>
</evidence>
<dbReference type="Pfam" id="PF17203">
    <property type="entry name" value="sCache_3_2"/>
    <property type="match status" value="1"/>
</dbReference>
<name>A0A1M4X1K0_9FIRM</name>
<dbReference type="PROSITE" id="PS50111">
    <property type="entry name" value="CHEMOTAXIS_TRANSDUC_2"/>
    <property type="match status" value="1"/>
</dbReference>
<evidence type="ECO:0000256" key="3">
    <source>
        <dbReference type="ARBA" id="ARBA00022692"/>
    </source>
</evidence>
<keyword evidence="2" id="KW-1003">Cell membrane</keyword>
<dbReference type="SMART" id="SM00283">
    <property type="entry name" value="MA"/>
    <property type="match status" value="1"/>
</dbReference>
<protein>
    <submittedName>
        <fullName evidence="12">Methyl-accepting chemotaxis protein</fullName>
    </submittedName>
</protein>
<feature type="domain" description="Methyl-accepting transducer" evidence="10">
    <location>
        <begin position="392"/>
        <end position="649"/>
    </location>
</feature>
<evidence type="ECO:0000313" key="13">
    <source>
        <dbReference type="Proteomes" id="UP000184114"/>
    </source>
</evidence>
<dbReference type="InterPro" id="IPR004089">
    <property type="entry name" value="MCPsignal_dom"/>
</dbReference>
<dbReference type="Gene3D" id="1.10.287.950">
    <property type="entry name" value="Methyl-accepting chemotaxis protein"/>
    <property type="match status" value="1"/>
</dbReference>
<reference evidence="13" key="1">
    <citation type="submission" date="2016-11" db="EMBL/GenBank/DDBJ databases">
        <authorList>
            <person name="Varghese N."/>
            <person name="Submissions S."/>
        </authorList>
    </citation>
    <scope>NUCLEOTIDE SEQUENCE [LARGE SCALE GENOMIC DNA]</scope>
    <source>
        <strain evidence="13">DSM 18095</strain>
    </source>
</reference>
<dbReference type="Proteomes" id="UP000184114">
    <property type="component" value="Unassembled WGS sequence"/>
</dbReference>
<feature type="transmembrane region" description="Helical" evidence="9">
    <location>
        <begin position="295"/>
        <end position="316"/>
    </location>
</feature>
<dbReference type="SUPFAM" id="SSF103190">
    <property type="entry name" value="Sensory domain-like"/>
    <property type="match status" value="1"/>
</dbReference>
<evidence type="ECO:0000256" key="5">
    <source>
        <dbReference type="ARBA" id="ARBA00023136"/>
    </source>
</evidence>
<dbReference type="RefSeq" id="WP_072976099.1">
    <property type="nucleotide sequence ID" value="NZ_FQTY01000009.1"/>
</dbReference>
<feature type="domain" description="HAMP" evidence="11">
    <location>
        <begin position="318"/>
        <end position="373"/>
    </location>
</feature>
<evidence type="ECO:0000256" key="2">
    <source>
        <dbReference type="ARBA" id="ARBA00022475"/>
    </source>
</evidence>
<dbReference type="PANTHER" id="PTHR32089:SF112">
    <property type="entry name" value="LYSOZYME-LIKE PROTEIN-RELATED"/>
    <property type="match status" value="1"/>
</dbReference>
<dbReference type="EMBL" id="FQTY01000009">
    <property type="protein sequence ID" value="SHE87082.1"/>
    <property type="molecule type" value="Genomic_DNA"/>
</dbReference>
<comment type="subcellular location">
    <subcellularLocation>
        <location evidence="1">Cell membrane</location>
        <topology evidence="1">Multi-pass membrane protein</topology>
    </subcellularLocation>
</comment>
<keyword evidence="6 8" id="KW-0807">Transducer</keyword>
<dbReference type="PANTHER" id="PTHR32089">
    <property type="entry name" value="METHYL-ACCEPTING CHEMOTAXIS PROTEIN MCPB"/>
    <property type="match status" value="1"/>
</dbReference>